<feature type="chain" id="PRO_5021225448" evidence="2">
    <location>
        <begin position="19"/>
        <end position="770"/>
    </location>
</feature>
<dbReference type="Gene3D" id="2.60.120.620">
    <property type="entry name" value="q2cbj1_9rhob like domain"/>
    <property type="match status" value="1"/>
</dbReference>
<dbReference type="OrthoDB" id="3058546at2759"/>
<name>A0A4Y9YNQ8_9AGAM</name>
<evidence type="ECO:0000313" key="4">
    <source>
        <dbReference type="Proteomes" id="UP000298327"/>
    </source>
</evidence>
<dbReference type="EMBL" id="SEOQ01000385">
    <property type="protein sequence ID" value="TFY64084.1"/>
    <property type="molecule type" value="Genomic_DNA"/>
</dbReference>
<organism evidence="3 4">
    <name type="scientific">Dentipellis fragilis</name>
    <dbReference type="NCBI Taxonomy" id="205917"/>
    <lineage>
        <taxon>Eukaryota</taxon>
        <taxon>Fungi</taxon>
        <taxon>Dikarya</taxon>
        <taxon>Basidiomycota</taxon>
        <taxon>Agaricomycotina</taxon>
        <taxon>Agaricomycetes</taxon>
        <taxon>Russulales</taxon>
        <taxon>Hericiaceae</taxon>
        <taxon>Dentipellis</taxon>
    </lineage>
</organism>
<feature type="compositionally biased region" description="Polar residues" evidence="1">
    <location>
        <begin position="175"/>
        <end position="185"/>
    </location>
</feature>
<evidence type="ECO:0000256" key="1">
    <source>
        <dbReference type="SAM" id="MobiDB-lite"/>
    </source>
</evidence>
<gene>
    <name evidence="3" type="ORF">EVG20_g6062</name>
</gene>
<dbReference type="Proteomes" id="UP000298327">
    <property type="component" value="Unassembled WGS sequence"/>
</dbReference>
<dbReference type="AlphaFoldDB" id="A0A4Y9YNQ8"/>
<accession>A0A4Y9YNQ8</accession>
<feature type="region of interest" description="Disordered" evidence="1">
    <location>
        <begin position="168"/>
        <end position="210"/>
    </location>
</feature>
<keyword evidence="4" id="KW-1185">Reference proteome</keyword>
<feature type="region of interest" description="Disordered" evidence="1">
    <location>
        <begin position="742"/>
        <end position="770"/>
    </location>
</feature>
<feature type="signal peptide" evidence="2">
    <location>
        <begin position="1"/>
        <end position="18"/>
    </location>
</feature>
<proteinExistence type="predicted"/>
<evidence type="ECO:0000313" key="3">
    <source>
        <dbReference type="EMBL" id="TFY64084.1"/>
    </source>
</evidence>
<comment type="caution">
    <text evidence="3">The sequence shown here is derived from an EMBL/GenBank/DDBJ whole genome shotgun (WGS) entry which is preliminary data.</text>
</comment>
<keyword evidence="2" id="KW-0732">Signal</keyword>
<reference evidence="3 4" key="1">
    <citation type="submission" date="2019-02" db="EMBL/GenBank/DDBJ databases">
        <title>Genome sequencing of the rare red list fungi Dentipellis fragilis.</title>
        <authorList>
            <person name="Buettner E."/>
            <person name="Kellner H."/>
        </authorList>
    </citation>
    <scope>NUCLEOTIDE SEQUENCE [LARGE SCALE GENOMIC DNA]</scope>
    <source>
        <strain evidence="3 4">DSM 105465</strain>
    </source>
</reference>
<dbReference type="PANTHER" id="PTHR33099">
    <property type="entry name" value="FE2OG DIOXYGENASE DOMAIN-CONTAINING PROTEIN"/>
    <property type="match status" value="1"/>
</dbReference>
<dbReference type="PANTHER" id="PTHR33099:SF7">
    <property type="entry name" value="MYND-TYPE DOMAIN-CONTAINING PROTEIN"/>
    <property type="match status" value="1"/>
</dbReference>
<protein>
    <submittedName>
        <fullName evidence="3">Uncharacterized protein</fullName>
    </submittedName>
</protein>
<evidence type="ECO:0000256" key="2">
    <source>
        <dbReference type="SAM" id="SignalP"/>
    </source>
</evidence>
<sequence length="770" mass="85401">MWCALISFSALVPIPASPLAFWLGTLVALAAKAGEPAGIAADDGWGHNDSLDVDDGGGRIPKRPPVGGEGWFQTRLALLTLKRLDERSLFAGNIGTGAALDVDIENAAAASILSEDARLAGLVVLALFSIDDKVARSFIKLLPLFHPSLLSPHLHLVMDAQPIVSLSKRHERSSSDQVSQTQASTKPAAKRFRGDEHPSPARGDGILVPEDDDAMPAALAPALKIKRVMDEVWRLPIIGHCRTKIIEAKLEKSSYSGYELEEEVYHQVQQDMTENEHLVKELGKIYEEGSSVTSGILDNAFRLKITYPGCEVEKDITASEDQNSDMLQQLFDHSAVAGYGDVQTQETKIDESKRSESIGATTLPPNRVRVEPYKIHIYGPGGHFKAHRDTPANGLVGTFLVGLGDTTSGDHLEVASSRFRASAGHWVAFYPDTSHRISEIRRNYRAVIAFKIFRENIGEDEIEDRNGPLVARIAACVRKMKAPFGLFLEHKYCMGTRELSGTDAALYTSLQRQDGVHVHLLPIVIESGATWSQYDEDDEEDEFWAKVHPFTNPYVEYASALAGGRSEDKTRAKQALNDPSLSWVQGMDKKTPFYYADFEATMITWSSEEQETVNHVGNEAEAWREDSIYLSYAVVVLPVKSNDTDSIRTVLHNLNVPGFARDVSYTFRIIDRKISADLTWRLQRASSIINYASFVAKLQKEHAPRLIQVSKDNDIRAKVLQDYETSEGAARLRWSMYQRLSQTKKHKAVNTKSEAKKNLAGSTKSKGKQK</sequence>